<proteinExistence type="predicted"/>
<dbReference type="EMBL" id="JBBKAM010000002">
    <property type="protein sequence ID" value="MEJ8645290.1"/>
    <property type="molecule type" value="Genomic_DNA"/>
</dbReference>
<gene>
    <name evidence="1" type="ORF">WKI68_36960</name>
</gene>
<dbReference type="Proteomes" id="UP001382904">
    <property type="component" value="Unassembled WGS sequence"/>
</dbReference>
<evidence type="ECO:0000313" key="1">
    <source>
        <dbReference type="EMBL" id="MEJ8645290.1"/>
    </source>
</evidence>
<protein>
    <submittedName>
        <fullName evidence="1">Uncharacterized protein</fullName>
    </submittedName>
</protein>
<name>A0ABU8UCC7_9ACTN</name>
<evidence type="ECO:0000313" key="2">
    <source>
        <dbReference type="Proteomes" id="UP001382904"/>
    </source>
</evidence>
<reference evidence="1 2" key="1">
    <citation type="submission" date="2024-03" db="EMBL/GenBank/DDBJ databases">
        <title>Novel Streptomyces species of biotechnological and ecological value are a feature of Machair soil.</title>
        <authorList>
            <person name="Prole J.R."/>
            <person name="Goodfellow M."/>
            <person name="Allenby N."/>
            <person name="Ward A.C."/>
        </authorList>
    </citation>
    <scope>NUCLEOTIDE SEQUENCE [LARGE SCALE GENOMIC DNA]</scope>
    <source>
        <strain evidence="1 2">MS1.HAVA.3</strain>
    </source>
</reference>
<accession>A0ABU8UCC7</accession>
<comment type="caution">
    <text evidence="1">The sequence shown here is derived from an EMBL/GenBank/DDBJ whole genome shotgun (WGS) entry which is preliminary data.</text>
</comment>
<organism evidence="1 2">
    <name type="scientific">Streptomyces caledonius</name>
    <dbReference type="NCBI Taxonomy" id="3134107"/>
    <lineage>
        <taxon>Bacteria</taxon>
        <taxon>Bacillati</taxon>
        <taxon>Actinomycetota</taxon>
        <taxon>Actinomycetes</taxon>
        <taxon>Kitasatosporales</taxon>
        <taxon>Streptomycetaceae</taxon>
        <taxon>Streptomyces</taxon>
    </lineage>
</organism>
<sequence>MPQQQPARVPGAWPVLPPITSWPEYGTPEFYAADPLGREKRFSVFVAAEQWRLQGVALDELDDVDWYVHTFGDARRLASQIIAATNRIRGFKEIREARQVRHAPRELEATPGWPPIRIPGGGGRYLTYADERGMAA</sequence>
<keyword evidence="2" id="KW-1185">Reference proteome</keyword>